<evidence type="ECO:0008006" key="4">
    <source>
        <dbReference type="Google" id="ProtNLM"/>
    </source>
</evidence>
<feature type="region of interest" description="Disordered" evidence="1">
    <location>
        <begin position="1"/>
        <end position="138"/>
    </location>
</feature>
<feature type="transmembrane region" description="Helical" evidence="2">
    <location>
        <begin position="451"/>
        <end position="470"/>
    </location>
</feature>
<feature type="transmembrane region" description="Helical" evidence="2">
    <location>
        <begin position="214"/>
        <end position="233"/>
    </location>
</feature>
<proteinExistence type="predicted"/>
<dbReference type="AlphaFoldDB" id="A0AAU8IZ95"/>
<reference evidence="3" key="1">
    <citation type="submission" date="2024-06" db="EMBL/GenBank/DDBJ databases">
        <title>Streptomyces sp. strain HUAS MG91 genome sequences.</title>
        <authorList>
            <person name="Mo P."/>
        </authorList>
    </citation>
    <scope>NUCLEOTIDE SEQUENCE</scope>
    <source>
        <strain evidence="3">HUAS MG91</strain>
    </source>
</reference>
<organism evidence="3">
    <name type="scientific">Streptomyces tabacisoli</name>
    <dbReference type="NCBI Taxonomy" id="3156398"/>
    <lineage>
        <taxon>Bacteria</taxon>
        <taxon>Bacillati</taxon>
        <taxon>Actinomycetota</taxon>
        <taxon>Actinomycetes</taxon>
        <taxon>Kitasatosporales</taxon>
        <taxon>Streptomycetaceae</taxon>
        <taxon>Streptomyces</taxon>
    </lineage>
</organism>
<evidence type="ECO:0000256" key="1">
    <source>
        <dbReference type="SAM" id="MobiDB-lite"/>
    </source>
</evidence>
<accession>A0AAU8IZ95</accession>
<sequence>MSSDSFDGGRGGRGGGSGVGADVPRVPVGAGAWGSSSEEALALTVTEPAGPDTDAVSDADALDPLDALDADLLHESGAWRKEAGTEQARPTQGAGRDGRADDRPGAAPRAPHAEDTAGTASRPANSRTAQRRSGVDPVKVLMHRHRDLCERAVDPLEIAAGLEAHGLTDRAAARYRHKDVFSLAEEMYARMPRDGEPDAPAAATPAPAIGVRGAWAGLALLPGAVCALALLALNVTTGTAHLAVALTGALAVAAALRTTLRHGPLRIGVRPPAPATRLWVWALLLYATFGDGLLNAALTGGPDGAWAPAAPPLLALAVAVAPATWCARLFATGARRRLATSRGLAEFTSSVRPLLLGCVLLFAVALCALLGTAGALIDQDAQGVDYAGACALGVLLLLARLLSAHGRTHAPTVVLGVAAGAEILTVATVFAARLPGCAALGTPVESAVDAAGVGVVPGTVCAVAALALLVHATRTLTRASAHASTDSRASAP</sequence>
<feature type="transmembrane region" description="Helical" evidence="2">
    <location>
        <begin position="383"/>
        <end position="401"/>
    </location>
</feature>
<dbReference type="KEGG" id="stac:ABII15_25330"/>
<feature type="compositionally biased region" description="Polar residues" evidence="1">
    <location>
        <begin position="118"/>
        <end position="128"/>
    </location>
</feature>
<keyword evidence="2" id="KW-0812">Transmembrane</keyword>
<feature type="compositionally biased region" description="Acidic residues" evidence="1">
    <location>
        <begin position="55"/>
        <end position="69"/>
    </location>
</feature>
<feature type="compositionally biased region" description="Basic and acidic residues" evidence="1">
    <location>
        <begin position="71"/>
        <end position="84"/>
    </location>
</feature>
<name>A0AAU8IZ95_9ACTN</name>
<evidence type="ECO:0000313" key="3">
    <source>
        <dbReference type="EMBL" id="XCJ73082.1"/>
    </source>
</evidence>
<dbReference type="RefSeq" id="WP_353944590.1">
    <property type="nucleotide sequence ID" value="NZ_CP159534.1"/>
</dbReference>
<keyword evidence="2" id="KW-1133">Transmembrane helix</keyword>
<gene>
    <name evidence="3" type="ORF">ABII15_25330</name>
</gene>
<evidence type="ECO:0000256" key="2">
    <source>
        <dbReference type="SAM" id="Phobius"/>
    </source>
</evidence>
<feature type="transmembrane region" description="Helical" evidence="2">
    <location>
        <begin position="310"/>
        <end position="333"/>
    </location>
</feature>
<feature type="transmembrane region" description="Helical" evidence="2">
    <location>
        <begin position="413"/>
        <end position="431"/>
    </location>
</feature>
<feature type="transmembrane region" description="Helical" evidence="2">
    <location>
        <begin position="354"/>
        <end position="377"/>
    </location>
</feature>
<feature type="compositionally biased region" description="Gly residues" evidence="1">
    <location>
        <begin position="8"/>
        <end position="19"/>
    </location>
</feature>
<protein>
    <recommendedName>
        <fullName evidence="4">Integral membrane protein</fullName>
    </recommendedName>
</protein>
<keyword evidence="2" id="KW-0472">Membrane</keyword>
<feature type="transmembrane region" description="Helical" evidence="2">
    <location>
        <begin position="239"/>
        <end position="257"/>
    </location>
</feature>
<feature type="transmembrane region" description="Helical" evidence="2">
    <location>
        <begin position="278"/>
        <end position="298"/>
    </location>
</feature>
<dbReference type="EMBL" id="CP159534">
    <property type="protein sequence ID" value="XCJ73082.1"/>
    <property type="molecule type" value="Genomic_DNA"/>
</dbReference>